<dbReference type="PANTHER" id="PTHR11138">
    <property type="entry name" value="METHIONYL-TRNA FORMYLTRANSFERASE"/>
    <property type="match status" value="1"/>
</dbReference>
<evidence type="ECO:0000259" key="7">
    <source>
        <dbReference type="Pfam" id="PF00551"/>
    </source>
</evidence>
<evidence type="ECO:0000256" key="2">
    <source>
        <dbReference type="ARBA" id="ARBA00012261"/>
    </source>
</evidence>
<keyword evidence="10" id="KW-1185">Reference proteome</keyword>
<dbReference type="OrthoDB" id="9802815at2"/>
<dbReference type="InterPro" id="IPR002376">
    <property type="entry name" value="Formyl_transf_N"/>
</dbReference>
<comment type="catalytic activity">
    <reaction evidence="5">
        <text>L-methionyl-tRNA(fMet) + (6R)-10-formyltetrahydrofolate = N-formyl-L-methionyl-tRNA(fMet) + (6S)-5,6,7,8-tetrahydrofolate + H(+)</text>
        <dbReference type="Rhea" id="RHEA:24380"/>
        <dbReference type="Rhea" id="RHEA-COMP:9952"/>
        <dbReference type="Rhea" id="RHEA-COMP:9953"/>
        <dbReference type="ChEBI" id="CHEBI:15378"/>
        <dbReference type="ChEBI" id="CHEBI:57453"/>
        <dbReference type="ChEBI" id="CHEBI:78530"/>
        <dbReference type="ChEBI" id="CHEBI:78844"/>
        <dbReference type="ChEBI" id="CHEBI:195366"/>
        <dbReference type="EC" id="2.1.2.9"/>
    </reaction>
</comment>
<feature type="domain" description="Formyl transferase N-terminal" evidence="7">
    <location>
        <begin position="7"/>
        <end position="181"/>
    </location>
</feature>
<comment type="caution">
    <text evidence="9">The sequence shown here is derived from an EMBL/GenBank/DDBJ whole genome shotgun (WGS) entry which is preliminary data.</text>
</comment>
<dbReference type="SUPFAM" id="SSF53328">
    <property type="entry name" value="Formyltransferase"/>
    <property type="match status" value="1"/>
</dbReference>
<organism evidence="9 10">
    <name type="scientific">Leyella stercorea</name>
    <dbReference type="NCBI Taxonomy" id="363265"/>
    <lineage>
        <taxon>Bacteria</taxon>
        <taxon>Pseudomonadati</taxon>
        <taxon>Bacteroidota</taxon>
        <taxon>Bacteroidia</taxon>
        <taxon>Bacteroidales</taxon>
        <taxon>Prevotellaceae</taxon>
        <taxon>Leyella</taxon>
    </lineage>
</organism>
<evidence type="ECO:0000256" key="6">
    <source>
        <dbReference type="SAM" id="MobiDB-lite"/>
    </source>
</evidence>
<dbReference type="Pfam" id="PF00551">
    <property type="entry name" value="Formyl_trans_N"/>
    <property type="match status" value="1"/>
</dbReference>
<comment type="similarity">
    <text evidence="1 5">Belongs to the Fmt family.</text>
</comment>
<feature type="domain" description="Formyl transferase C-terminal" evidence="8">
    <location>
        <begin position="211"/>
        <end position="272"/>
    </location>
</feature>
<feature type="domain" description="Formyl transferase C-terminal" evidence="8">
    <location>
        <begin position="310"/>
        <end position="357"/>
    </location>
</feature>
<dbReference type="Pfam" id="PF02911">
    <property type="entry name" value="Formyl_trans_C"/>
    <property type="match status" value="2"/>
</dbReference>
<feature type="region of interest" description="Disordered" evidence="6">
    <location>
        <begin position="292"/>
        <end position="316"/>
    </location>
</feature>
<dbReference type="GO" id="GO:0005829">
    <property type="term" value="C:cytosol"/>
    <property type="evidence" value="ECO:0007669"/>
    <property type="project" value="TreeGrafter"/>
</dbReference>
<dbReference type="HAMAP" id="MF_00182">
    <property type="entry name" value="Formyl_trans"/>
    <property type="match status" value="1"/>
</dbReference>
<evidence type="ECO:0000256" key="4">
    <source>
        <dbReference type="ARBA" id="ARBA00022917"/>
    </source>
</evidence>
<evidence type="ECO:0000313" key="10">
    <source>
        <dbReference type="Proteomes" id="UP000286598"/>
    </source>
</evidence>
<dbReference type="GO" id="GO:0004479">
    <property type="term" value="F:methionyl-tRNA formyltransferase activity"/>
    <property type="evidence" value="ECO:0007669"/>
    <property type="project" value="UniProtKB-UniRule"/>
</dbReference>
<dbReference type="CDD" id="cd08646">
    <property type="entry name" value="FMT_core_Met-tRNA-FMT_N"/>
    <property type="match status" value="1"/>
</dbReference>
<gene>
    <name evidence="5" type="primary">fmt</name>
    <name evidence="9" type="ORF">DW060_05875</name>
</gene>
<keyword evidence="3 5" id="KW-0808">Transferase</keyword>
<evidence type="ECO:0000256" key="1">
    <source>
        <dbReference type="ARBA" id="ARBA00010699"/>
    </source>
</evidence>
<dbReference type="PANTHER" id="PTHR11138:SF5">
    <property type="entry name" value="METHIONYL-TRNA FORMYLTRANSFERASE, MITOCHONDRIAL"/>
    <property type="match status" value="1"/>
</dbReference>
<evidence type="ECO:0000313" key="9">
    <source>
        <dbReference type="EMBL" id="RHK51046.1"/>
    </source>
</evidence>
<dbReference type="AlphaFoldDB" id="A0A415GMW2"/>
<evidence type="ECO:0000256" key="5">
    <source>
        <dbReference type="HAMAP-Rule" id="MF_00182"/>
    </source>
</evidence>
<name>A0A415GMW2_9BACT</name>
<dbReference type="InterPro" id="IPR044135">
    <property type="entry name" value="Met-tRNA-FMT_C"/>
</dbReference>
<proteinExistence type="inferred from homology"/>
<sequence length="366" mass="40115">MEKKKLRIVFMGTPEFAVGSLQRLVENGYNVVAVVTQPDKPVGRHGSVLRPSPVKEYALAHGLPVLQPLKMKDEQFLEQLRSYNADLQVVVAFRMLPEVVWAMPRFGTFNVHAALLPDYRGAAPINWAVINGETLTGVTTFFLDHDIDTGRIIAQRQFPIPDDADVEYVYDGLMQLGAQLCTDTVDLVLSTDGDVPSQPQKDSDARHAAPKIFKDTCAIDFSLTAKRIYDFVRGLSPVPGAWCMLTPRDANAPAQVLKIYKTAKTGESTAGGALVSSAPDYKAANTHDPSAGGALVSSAPDYNAANTHDQPTSVEVGTLKAENRRLFVATADEWLEILELQPAGKKRMAARDYLNGFQHPEHFLLK</sequence>
<evidence type="ECO:0000259" key="8">
    <source>
        <dbReference type="Pfam" id="PF02911"/>
    </source>
</evidence>
<protein>
    <recommendedName>
        <fullName evidence="2 5">Methionyl-tRNA formyltransferase</fullName>
        <ecNumber evidence="2 5">2.1.2.9</ecNumber>
    </recommendedName>
</protein>
<dbReference type="InterPro" id="IPR005793">
    <property type="entry name" value="Formyl_trans_C"/>
</dbReference>
<accession>A0A415GMW2</accession>
<keyword evidence="4 5" id="KW-0648">Protein biosynthesis</keyword>
<dbReference type="InterPro" id="IPR005794">
    <property type="entry name" value="Fmt"/>
</dbReference>
<feature type="compositionally biased region" description="Polar residues" evidence="6">
    <location>
        <begin position="304"/>
        <end position="315"/>
    </location>
</feature>
<dbReference type="CDD" id="cd08704">
    <property type="entry name" value="Met_tRNA_FMT_C"/>
    <property type="match status" value="1"/>
</dbReference>
<reference evidence="9 10" key="1">
    <citation type="submission" date="2018-08" db="EMBL/GenBank/DDBJ databases">
        <title>A genome reference for cultivated species of the human gut microbiota.</title>
        <authorList>
            <person name="Zou Y."/>
            <person name="Xue W."/>
            <person name="Luo G."/>
        </authorList>
    </citation>
    <scope>NUCLEOTIDE SEQUENCE [LARGE SCALE GENOMIC DNA]</scope>
    <source>
        <strain evidence="9 10">AF42-9</strain>
    </source>
</reference>
<dbReference type="InterPro" id="IPR011034">
    <property type="entry name" value="Formyl_transferase-like_C_sf"/>
</dbReference>
<dbReference type="EMBL" id="QRNO01000022">
    <property type="protein sequence ID" value="RHK51046.1"/>
    <property type="molecule type" value="Genomic_DNA"/>
</dbReference>
<dbReference type="EC" id="2.1.2.9" evidence="2 5"/>
<comment type="function">
    <text evidence="5">Attaches a formyl group to the free amino group of methionyl-tRNA(fMet). The formyl group appears to play a dual role in the initiator identity of N-formylmethionyl-tRNA by promoting its recognition by IF2 and preventing the misappropriation of this tRNA by the elongation apparatus.</text>
</comment>
<dbReference type="SUPFAM" id="SSF50486">
    <property type="entry name" value="FMT C-terminal domain-like"/>
    <property type="match status" value="1"/>
</dbReference>
<comment type="caution">
    <text evidence="5">Lacks conserved residue(s) required for the propagation of feature annotation.</text>
</comment>
<evidence type="ECO:0000256" key="3">
    <source>
        <dbReference type="ARBA" id="ARBA00022679"/>
    </source>
</evidence>
<dbReference type="NCBIfam" id="TIGR00460">
    <property type="entry name" value="fmt"/>
    <property type="match status" value="1"/>
</dbReference>
<dbReference type="Proteomes" id="UP000286598">
    <property type="component" value="Unassembled WGS sequence"/>
</dbReference>
<dbReference type="InterPro" id="IPR041711">
    <property type="entry name" value="Met-tRNA-FMT_N"/>
</dbReference>
<dbReference type="InterPro" id="IPR036477">
    <property type="entry name" value="Formyl_transf_N_sf"/>
</dbReference>
<dbReference type="Gene3D" id="3.40.50.12230">
    <property type="match status" value="1"/>
</dbReference>